<dbReference type="AlphaFoldDB" id="A0A5B7ICE9"/>
<protein>
    <submittedName>
        <fullName evidence="1">Uncharacterized protein</fullName>
    </submittedName>
</protein>
<sequence>MDTAAEFTRQQHSSWDEAYPRWKRLLRTSDSKLRNMEVYKLERKRCK</sequence>
<evidence type="ECO:0000313" key="1">
    <source>
        <dbReference type="EMBL" id="MPC81512.1"/>
    </source>
</evidence>
<gene>
    <name evidence="1" type="ORF">E2C01_076133</name>
</gene>
<organism evidence="1 2">
    <name type="scientific">Portunus trituberculatus</name>
    <name type="common">Swimming crab</name>
    <name type="synonym">Neptunus trituberculatus</name>
    <dbReference type="NCBI Taxonomy" id="210409"/>
    <lineage>
        <taxon>Eukaryota</taxon>
        <taxon>Metazoa</taxon>
        <taxon>Ecdysozoa</taxon>
        <taxon>Arthropoda</taxon>
        <taxon>Crustacea</taxon>
        <taxon>Multicrustacea</taxon>
        <taxon>Malacostraca</taxon>
        <taxon>Eumalacostraca</taxon>
        <taxon>Eucarida</taxon>
        <taxon>Decapoda</taxon>
        <taxon>Pleocyemata</taxon>
        <taxon>Brachyura</taxon>
        <taxon>Eubrachyura</taxon>
        <taxon>Portunoidea</taxon>
        <taxon>Portunidae</taxon>
        <taxon>Portuninae</taxon>
        <taxon>Portunus</taxon>
    </lineage>
</organism>
<reference evidence="1 2" key="1">
    <citation type="submission" date="2019-05" db="EMBL/GenBank/DDBJ databases">
        <title>Another draft genome of Portunus trituberculatus and its Hox gene families provides insights of decapod evolution.</title>
        <authorList>
            <person name="Jeong J.-H."/>
            <person name="Song I."/>
            <person name="Kim S."/>
            <person name="Choi T."/>
            <person name="Kim D."/>
            <person name="Ryu S."/>
            <person name="Kim W."/>
        </authorList>
    </citation>
    <scope>NUCLEOTIDE SEQUENCE [LARGE SCALE GENOMIC DNA]</scope>
    <source>
        <tissue evidence="1">Muscle</tissue>
    </source>
</reference>
<evidence type="ECO:0000313" key="2">
    <source>
        <dbReference type="Proteomes" id="UP000324222"/>
    </source>
</evidence>
<proteinExistence type="predicted"/>
<dbReference type="Proteomes" id="UP000324222">
    <property type="component" value="Unassembled WGS sequence"/>
</dbReference>
<accession>A0A5B7ICE9</accession>
<comment type="caution">
    <text evidence="1">The sequence shown here is derived from an EMBL/GenBank/DDBJ whole genome shotgun (WGS) entry which is preliminary data.</text>
</comment>
<name>A0A5B7ICE9_PORTR</name>
<dbReference type="EMBL" id="VSRR010057213">
    <property type="protein sequence ID" value="MPC81512.1"/>
    <property type="molecule type" value="Genomic_DNA"/>
</dbReference>
<keyword evidence="2" id="KW-1185">Reference proteome</keyword>